<feature type="domain" description="Methyltransferase type 11" evidence="1">
    <location>
        <begin position="137"/>
        <end position="210"/>
    </location>
</feature>
<dbReference type="InterPro" id="IPR029063">
    <property type="entry name" value="SAM-dependent_MTases_sf"/>
</dbReference>
<dbReference type="PANTHER" id="PTHR43036:SF2">
    <property type="entry name" value="OS04G0481300 PROTEIN"/>
    <property type="match status" value="1"/>
</dbReference>
<reference evidence="2 3" key="1">
    <citation type="submission" date="2022-07" db="EMBL/GenBank/DDBJ databases">
        <title>Genome-wide signatures of adaptation to extreme environments.</title>
        <authorList>
            <person name="Cho C.H."/>
            <person name="Yoon H.S."/>
        </authorList>
    </citation>
    <scope>NUCLEOTIDE SEQUENCE [LARGE SCALE GENOMIC DNA]</scope>
    <source>
        <strain evidence="2 3">DBV 063 E5</strain>
    </source>
</reference>
<dbReference type="GO" id="GO:0008757">
    <property type="term" value="F:S-adenosylmethionine-dependent methyltransferase activity"/>
    <property type="evidence" value="ECO:0007669"/>
    <property type="project" value="InterPro"/>
</dbReference>
<protein>
    <recommendedName>
        <fullName evidence="1">Methyltransferase type 11 domain-containing protein</fullName>
    </recommendedName>
</protein>
<name>A0AAV9J1B7_CYACA</name>
<dbReference type="Pfam" id="PF08241">
    <property type="entry name" value="Methyltransf_11"/>
    <property type="match status" value="1"/>
</dbReference>
<dbReference type="Gene3D" id="3.40.50.150">
    <property type="entry name" value="Vaccinia Virus protein VP39"/>
    <property type="match status" value="1"/>
</dbReference>
<sequence length="272" mass="31184">MGFVNLFAPLQRSQSHAQTCIRPSSLSTRSRRPRFSFSMLFHWGARAATEQRRKALERLFQERPFAPEWPYSAADFDRLDNSVDDAFYAYPRLVTHIDDAAIAALTDYYRRTLRDDTDLLDLCSSWVSHLPDTYRGRRVVGLGMNAEELQRNPQLTEWVACDLNRQPRLPFSDASFDYVTCVVSVDYLTRPLEVFREIGRVLRPGGMCIVSQSNRCFMQKAIALWLSTNDVEHAYIIGSYFHYAGGFENIQARDITRGAGDPMFVVCATRQA</sequence>
<organism evidence="2 3">
    <name type="scientific">Cyanidium caldarium</name>
    <name type="common">Red alga</name>
    <dbReference type="NCBI Taxonomy" id="2771"/>
    <lineage>
        <taxon>Eukaryota</taxon>
        <taxon>Rhodophyta</taxon>
        <taxon>Bangiophyceae</taxon>
        <taxon>Cyanidiales</taxon>
        <taxon>Cyanidiaceae</taxon>
        <taxon>Cyanidium</taxon>
    </lineage>
</organism>
<accession>A0AAV9J1B7</accession>
<dbReference type="Proteomes" id="UP001301350">
    <property type="component" value="Unassembled WGS sequence"/>
</dbReference>
<comment type="caution">
    <text evidence="2">The sequence shown here is derived from an EMBL/GenBank/DDBJ whole genome shotgun (WGS) entry which is preliminary data.</text>
</comment>
<proteinExistence type="predicted"/>
<dbReference type="AlphaFoldDB" id="A0AAV9J1B7"/>
<keyword evidence="3" id="KW-1185">Reference proteome</keyword>
<evidence type="ECO:0000259" key="1">
    <source>
        <dbReference type="Pfam" id="PF08241"/>
    </source>
</evidence>
<dbReference type="EMBL" id="JANCYW010000016">
    <property type="protein sequence ID" value="KAK4538110.1"/>
    <property type="molecule type" value="Genomic_DNA"/>
</dbReference>
<dbReference type="PANTHER" id="PTHR43036">
    <property type="entry name" value="OSJNBB0011N17.9 PROTEIN"/>
    <property type="match status" value="1"/>
</dbReference>
<evidence type="ECO:0000313" key="2">
    <source>
        <dbReference type="EMBL" id="KAK4538110.1"/>
    </source>
</evidence>
<gene>
    <name evidence="2" type="ORF">CDCA_CDCA16G4135</name>
</gene>
<dbReference type="SUPFAM" id="SSF53335">
    <property type="entry name" value="S-adenosyl-L-methionine-dependent methyltransferases"/>
    <property type="match status" value="1"/>
</dbReference>
<evidence type="ECO:0000313" key="3">
    <source>
        <dbReference type="Proteomes" id="UP001301350"/>
    </source>
</evidence>
<dbReference type="InterPro" id="IPR013216">
    <property type="entry name" value="Methyltransf_11"/>
</dbReference>
<dbReference type="CDD" id="cd02440">
    <property type="entry name" value="AdoMet_MTases"/>
    <property type="match status" value="1"/>
</dbReference>